<gene>
    <name evidence="1" type="ORF">H8S07_11345</name>
</gene>
<protein>
    <recommendedName>
        <fullName evidence="3">DUF4209 domain-containing protein</fullName>
    </recommendedName>
</protein>
<dbReference type="RefSeq" id="WP_186856042.1">
    <property type="nucleotide sequence ID" value="NZ_JACOOY010000015.1"/>
</dbReference>
<evidence type="ECO:0000313" key="2">
    <source>
        <dbReference type="Proteomes" id="UP000647235"/>
    </source>
</evidence>
<evidence type="ECO:0000313" key="1">
    <source>
        <dbReference type="EMBL" id="MBC5665847.1"/>
    </source>
</evidence>
<keyword evidence="2" id="KW-1185">Reference proteome</keyword>
<organism evidence="1 2">
    <name type="scientific">Dorea hominis</name>
    <dbReference type="NCBI Taxonomy" id="2763040"/>
    <lineage>
        <taxon>Bacteria</taxon>
        <taxon>Bacillati</taxon>
        <taxon>Bacillota</taxon>
        <taxon>Clostridia</taxon>
        <taxon>Lachnospirales</taxon>
        <taxon>Lachnospiraceae</taxon>
        <taxon>Dorea</taxon>
    </lineage>
</organism>
<name>A0ABR7EXW4_9FIRM</name>
<dbReference type="Proteomes" id="UP000647235">
    <property type="component" value="Unassembled WGS sequence"/>
</dbReference>
<sequence length="757" mass="90041">MNYLEHEKTVKYVDGLLAHSQDWQWMIDEIEGCFEIKEVHSWKQYLGEYGPMRTVFEYFVKILQVCDKNWIFSKKEFEEIWEIAKFYIGSISANECKDKVSNIQCKLFFFCVWITKLENTMVSNEKKYLYDIRLLTQKNFFELIKCDSLLESESELLNYAKTIPIADIDISIKNLQDNLEQVEYPCDTKFLDQYRKEILNYNSFSFQSLNDKPCQTWQELYLLDMLRTSFRKRKIQPIYESGNESVPDISMWSEEILDAIKRYFNHIVADFVIESISYIKFNVEPSKEVKMLHCGLLLKAIESGEEMYKIFTSSSYCILSYLFQDKLMKEYNKEDNYIKLLKKIQEWKEPTWLIKMKDDGYPISKEQKRMIANFYDDKYKQIDNVLAIHELLNYLKDKVATRTITTEYLKKVHEKFKKYTEENSVDVAAVYYQYMLFLIDINQSNPNIDKRVVQKEMLYIQREWQEKTYSRLCENMQKISYEQNFESEQLEKYSEIALTNPIFFAQNCTPTSEKALLQIMQDTSENVLIHLCRGMILSPIYPVERDKVVYERHEIDGRLLEYIKNLKHKKGYTLLNQLDDEVLVGCIHNRYKTKTLSSVSLFVKEEKLYNIVKTETPMELLPYSDKLTLAILTQLFPVLEIKIRELVTLFGIFPFKKNMEQFMQYNDPSSLLRELLEMIWGEQQSFENVPDLIYVYNIMYNSNSCNVRNECIHGRAYLSGGDLKFAFVATLFAIHMVAFRIKTIKDNVSDIIVLDEE</sequence>
<evidence type="ECO:0008006" key="3">
    <source>
        <dbReference type="Google" id="ProtNLM"/>
    </source>
</evidence>
<proteinExistence type="predicted"/>
<dbReference type="EMBL" id="JACOOY010000015">
    <property type="protein sequence ID" value="MBC5665847.1"/>
    <property type="molecule type" value="Genomic_DNA"/>
</dbReference>
<accession>A0ABR7EXW4</accession>
<comment type="caution">
    <text evidence="1">The sequence shown here is derived from an EMBL/GenBank/DDBJ whole genome shotgun (WGS) entry which is preliminary data.</text>
</comment>
<reference evidence="1 2" key="1">
    <citation type="submission" date="2020-08" db="EMBL/GenBank/DDBJ databases">
        <title>Genome public.</title>
        <authorList>
            <person name="Liu C."/>
            <person name="Sun Q."/>
        </authorList>
    </citation>
    <scope>NUCLEOTIDE SEQUENCE [LARGE SCALE GENOMIC DNA]</scope>
    <source>
        <strain evidence="1 2">NSJ-36</strain>
    </source>
</reference>